<dbReference type="SUPFAM" id="SSF51905">
    <property type="entry name" value="FAD/NAD(P)-binding domain"/>
    <property type="match status" value="1"/>
</dbReference>
<comment type="caution">
    <text evidence="3">The sequence shown here is derived from an EMBL/GenBank/DDBJ whole genome shotgun (WGS) entry which is preliminary data.</text>
</comment>
<dbReference type="Proteomes" id="UP001629246">
    <property type="component" value="Unassembled WGS sequence"/>
</dbReference>
<keyword evidence="1" id="KW-0560">Oxidoreductase</keyword>
<dbReference type="Gene3D" id="3.50.50.60">
    <property type="entry name" value="FAD/NAD(P)-binding domain"/>
    <property type="match status" value="1"/>
</dbReference>
<dbReference type="PANTHER" id="PTHR13847:SF281">
    <property type="entry name" value="FAD DEPENDENT OXIDOREDUCTASE DOMAIN-CONTAINING PROTEIN"/>
    <property type="match status" value="1"/>
</dbReference>
<keyword evidence="4" id="KW-1185">Reference proteome</keyword>
<gene>
    <name evidence="3" type="ORF">PQR62_14025</name>
</gene>
<evidence type="ECO:0000256" key="1">
    <source>
        <dbReference type="ARBA" id="ARBA00023002"/>
    </source>
</evidence>
<dbReference type="Gene3D" id="3.30.9.10">
    <property type="entry name" value="D-Amino Acid Oxidase, subunit A, domain 2"/>
    <property type="match status" value="1"/>
</dbReference>
<evidence type="ECO:0000259" key="2">
    <source>
        <dbReference type="Pfam" id="PF01266"/>
    </source>
</evidence>
<dbReference type="EMBL" id="JAQQFM010000006">
    <property type="protein sequence ID" value="MFL9925391.1"/>
    <property type="molecule type" value="Genomic_DNA"/>
</dbReference>
<dbReference type="Pfam" id="PF01266">
    <property type="entry name" value="DAO"/>
    <property type="match status" value="1"/>
</dbReference>
<proteinExistence type="predicted"/>
<organism evidence="3 4">
    <name type="scientific">Herbaspirillum lusitanum</name>
    <dbReference type="NCBI Taxonomy" id="213312"/>
    <lineage>
        <taxon>Bacteria</taxon>
        <taxon>Pseudomonadati</taxon>
        <taxon>Pseudomonadota</taxon>
        <taxon>Betaproteobacteria</taxon>
        <taxon>Burkholderiales</taxon>
        <taxon>Oxalobacteraceae</taxon>
        <taxon>Herbaspirillum</taxon>
    </lineage>
</organism>
<dbReference type="PANTHER" id="PTHR13847">
    <property type="entry name" value="SARCOSINE DEHYDROGENASE-RELATED"/>
    <property type="match status" value="1"/>
</dbReference>
<dbReference type="InterPro" id="IPR006076">
    <property type="entry name" value="FAD-dep_OxRdtase"/>
</dbReference>
<feature type="domain" description="FAD dependent oxidoreductase" evidence="2">
    <location>
        <begin position="47"/>
        <end position="401"/>
    </location>
</feature>
<evidence type="ECO:0000313" key="3">
    <source>
        <dbReference type="EMBL" id="MFL9925391.1"/>
    </source>
</evidence>
<sequence length="446" mass="47646">MSMPTDQSADRPGLAASGQSGLSSLWLSTAGPAPLLPTLAGDCRTEVAIIGAGYSGLAAAHRLQQRGVAAVVLDANEVGFGGSGRNGGVVSAKYRLSFPAIAGAYGLDIARLMHRIAHESVDAVEELVQEFGIGAAGFARVGNLKCAHTERSSASIVAEAEWLQRELGDRAVAVLTPAEVAAETGSRSFRSGVLTKDAGAIHPLNYIRGLAAGLAARQVQIYEHSPVTEMQRASDGVSLLTPRGRVHAQQVIVATDAWSNLSPATRRFRQSIIPFRSAIIATEPLPPELNARLLVNCRSYTETRRMMKWFRKVDGRVIFGGRGAFGKQESMAAFDGLQHGMCALFPELQAVRVTHRWSGFVGMTMDQLPHVGRQDDRISFCVGYNGAGVAMASMLGRYAADFAMGEQPAVGLLDASRLKAVPFYPLREAGVRMVAGWYQLLDAIGR</sequence>
<evidence type="ECO:0000313" key="4">
    <source>
        <dbReference type="Proteomes" id="UP001629246"/>
    </source>
</evidence>
<dbReference type="RefSeq" id="WP_408158587.1">
    <property type="nucleotide sequence ID" value="NZ_JAQQFM010000006.1"/>
</dbReference>
<protein>
    <submittedName>
        <fullName evidence="3">FAD-binding oxidoreductase</fullName>
    </submittedName>
</protein>
<dbReference type="InterPro" id="IPR036188">
    <property type="entry name" value="FAD/NAD-bd_sf"/>
</dbReference>
<name>A0ABW9A913_9BURK</name>
<reference evidence="3 4" key="1">
    <citation type="journal article" date="2024" name="Chem. Sci.">
        <title>Discovery of megapolipeptins by genome mining of a Burkholderiales bacteria collection.</title>
        <authorList>
            <person name="Paulo B.S."/>
            <person name="Recchia M.J.J."/>
            <person name="Lee S."/>
            <person name="Fergusson C.H."/>
            <person name="Romanowski S.B."/>
            <person name="Hernandez A."/>
            <person name="Krull N."/>
            <person name="Liu D.Y."/>
            <person name="Cavanagh H."/>
            <person name="Bos A."/>
            <person name="Gray C.A."/>
            <person name="Murphy B.T."/>
            <person name="Linington R.G."/>
            <person name="Eustaquio A.S."/>
        </authorList>
    </citation>
    <scope>NUCLEOTIDE SEQUENCE [LARGE SCALE GENOMIC DNA]</scope>
    <source>
        <strain evidence="3 4">RL21-008-BIB-A</strain>
    </source>
</reference>
<accession>A0ABW9A913</accession>